<dbReference type="Proteomes" id="UP000004506">
    <property type="component" value="Unassembled WGS sequence"/>
</dbReference>
<dbReference type="AlphaFoldDB" id="A0AA86YJ00"/>
<reference evidence="2" key="2">
    <citation type="submission" date="2008-04" db="EMBL/GenBank/DDBJ databases">
        <title>Draft genome sequence of Providencia stuartii(ATCC 25827).</title>
        <authorList>
            <person name="Sudarsanam P."/>
            <person name="Ley R."/>
            <person name="Guruge J."/>
            <person name="Turnbaugh P.J."/>
            <person name="Mahowald M."/>
            <person name="Liep D."/>
            <person name="Gordon J."/>
        </authorList>
    </citation>
    <scope>NUCLEOTIDE SEQUENCE [LARGE SCALE GENOMIC DNA]</scope>
    <source>
        <strain evidence="2">ATCC 25827</strain>
    </source>
</reference>
<organism evidence="1 2">
    <name type="scientific">Providencia stuartii ATCC 25827</name>
    <dbReference type="NCBI Taxonomy" id="471874"/>
    <lineage>
        <taxon>Bacteria</taxon>
        <taxon>Pseudomonadati</taxon>
        <taxon>Pseudomonadota</taxon>
        <taxon>Gammaproteobacteria</taxon>
        <taxon>Enterobacterales</taxon>
        <taxon>Morganellaceae</taxon>
        <taxon>Providencia</taxon>
    </lineage>
</organism>
<evidence type="ECO:0000313" key="2">
    <source>
        <dbReference type="Proteomes" id="UP000004506"/>
    </source>
</evidence>
<evidence type="ECO:0000313" key="1">
    <source>
        <dbReference type="EMBL" id="EDU59182.1"/>
    </source>
</evidence>
<sequence>MWHLCEGDYLTFIPAAVINNLNTEENANSASTLPNQIIAIQPIFFHQGDEIA</sequence>
<name>A0AA86YJ00_PROST</name>
<dbReference type="EMBL" id="ABJD02000101">
    <property type="protein sequence ID" value="EDU59182.1"/>
    <property type="molecule type" value="Genomic_DNA"/>
</dbReference>
<comment type="caution">
    <text evidence="1">The sequence shown here is derived from an EMBL/GenBank/DDBJ whole genome shotgun (WGS) entry which is preliminary data.</text>
</comment>
<gene>
    <name evidence="1" type="ORF">PROSTU_02370</name>
</gene>
<protein>
    <submittedName>
        <fullName evidence="1">Uncharacterized protein</fullName>
    </submittedName>
</protein>
<reference evidence="2" key="1">
    <citation type="submission" date="2008-04" db="EMBL/GenBank/DDBJ databases">
        <title>Draft genome sequence of Providencia stuartii (ATCC 25827).</title>
        <authorList>
            <person name="Sudarsanam P."/>
            <person name="Ley R."/>
            <person name="Guruge J."/>
            <person name="Turnbaugh P.J."/>
            <person name="Mahowald M."/>
            <person name="Liep D."/>
            <person name="Gordon J."/>
        </authorList>
    </citation>
    <scope>NUCLEOTIDE SEQUENCE [LARGE SCALE GENOMIC DNA]</scope>
    <source>
        <strain evidence="2">ATCC 25827</strain>
    </source>
</reference>
<proteinExistence type="predicted"/>
<reference evidence="1 2" key="3">
    <citation type="submission" date="2008-05" db="EMBL/GenBank/DDBJ databases">
        <authorList>
            <person name="Fulton L."/>
            <person name="Clifton S."/>
            <person name="Fulton B."/>
            <person name="Xu J."/>
            <person name="Minx P."/>
            <person name="Pepin K.H."/>
            <person name="Johnson M."/>
            <person name="Thiruvilangam P."/>
            <person name="Bhonagiri V."/>
            <person name="Nash W.E."/>
            <person name="Mardis E.R."/>
            <person name="Wilson R.K."/>
        </authorList>
    </citation>
    <scope>NUCLEOTIDE SEQUENCE [LARGE SCALE GENOMIC DNA]</scope>
    <source>
        <strain evidence="1 2">ATCC 25827</strain>
    </source>
</reference>
<accession>A0AA86YJ00</accession>